<proteinExistence type="predicted"/>
<gene>
    <name evidence="1" type="ORF">HF844_03955</name>
</gene>
<evidence type="ECO:0000313" key="2">
    <source>
        <dbReference type="Proteomes" id="UP000588369"/>
    </source>
</evidence>
<dbReference type="AlphaFoldDB" id="A0A7X9NQH3"/>
<accession>A0A7X9NQH3</accession>
<evidence type="ECO:0000313" key="1">
    <source>
        <dbReference type="EMBL" id="NME61961.1"/>
    </source>
</evidence>
<sequence>MGLNRAQRDELDRRVQAIDWTDEARAFGSPQRLQLVDWMLSSRMVEDEIRKSFRNPAQAERMIEYTRPRMVEKVTGTPIVSNPAQWNPGNILDPQPDWSFCGWVRRTTYTISHRNARRVLHPQVRDTTSYETMGEDGDDRLTVFDLAGTRPLVPVTPGLFDAHPHLWVLRPDPPQAQAMRARVARLGVDIVPAMIAGTVLDNPEYRHLEPGDVAALLLSPLPQGSLALAARMTPPRYRRLMSLWAPTQLASPRRVDGAALRRELDSLGGDIRAWRTVGTVVARLSV</sequence>
<comment type="caution">
    <text evidence="1">The sequence shown here is derived from an EMBL/GenBank/DDBJ whole genome shotgun (WGS) entry which is preliminary data.</text>
</comment>
<organism evidence="1 2">
    <name type="scientific">Bifidobacterium thermophilum</name>
    <dbReference type="NCBI Taxonomy" id="33905"/>
    <lineage>
        <taxon>Bacteria</taxon>
        <taxon>Bacillati</taxon>
        <taxon>Actinomycetota</taxon>
        <taxon>Actinomycetes</taxon>
        <taxon>Bifidobacteriales</taxon>
        <taxon>Bifidobacteriaceae</taxon>
        <taxon>Bifidobacterium</taxon>
    </lineage>
</organism>
<protein>
    <submittedName>
        <fullName evidence="1">Uncharacterized protein</fullName>
    </submittedName>
</protein>
<dbReference type="EMBL" id="JABAGI010000003">
    <property type="protein sequence ID" value="NME61961.1"/>
    <property type="molecule type" value="Genomic_DNA"/>
</dbReference>
<dbReference type="Proteomes" id="UP000588369">
    <property type="component" value="Unassembled WGS sequence"/>
</dbReference>
<name>A0A7X9NQH3_9BIFI</name>
<dbReference type="RefSeq" id="WP_168984055.1">
    <property type="nucleotide sequence ID" value="NZ_JABAGI010000003.1"/>
</dbReference>
<reference evidence="1 2" key="1">
    <citation type="submission" date="2020-04" db="EMBL/GenBank/DDBJ databases">
        <authorList>
            <person name="Hitch T.C.A."/>
            <person name="Wylensek D."/>
            <person name="Clavel T."/>
        </authorList>
    </citation>
    <scope>NUCLEOTIDE SEQUENCE [LARGE SCALE GENOMIC DNA]</scope>
    <source>
        <strain evidence="1 2">BSM-130-P53-3C</strain>
    </source>
</reference>